<name>A0A0F9TSJ7_9ZZZZ</name>
<proteinExistence type="predicted"/>
<dbReference type="AlphaFoldDB" id="A0A0F9TSJ7"/>
<comment type="caution">
    <text evidence="1">The sequence shown here is derived from an EMBL/GenBank/DDBJ whole genome shotgun (WGS) entry which is preliminary data.</text>
</comment>
<reference evidence="1" key="1">
    <citation type="journal article" date="2015" name="Nature">
        <title>Complex archaea that bridge the gap between prokaryotes and eukaryotes.</title>
        <authorList>
            <person name="Spang A."/>
            <person name="Saw J.H."/>
            <person name="Jorgensen S.L."/>
            <person name="Zaremba-Niedzwiedzka K."/>
            <person name="Martijn J."/>
            <person name="Lind A.E."/>
            <person name="van Eijk R."/>
            <person name="Schleper C."/>
            <person name="Guy L."/>
            <person name="Ettema T.J."/>
        </authorList>
    </citation>
    <scope>NUCLEOTIDE SEQUENCE</scope>
</reference>
<sequence>MPKNHPIVDRYPLGQGGLQISYWTEPGEYGIGGIFDLKLFHSIVGWRLSGEVGLRIWTFSLWLNFPTPP</sequence>
<evidence type="ECO:0000313" key="1">
    <source>
        <dbReference type="EMBL" id="KKN82289.1"/>
    </source>
</evidence>
<gene>
    <name evidence="1" type="ORF">LCGC14_0311020</name>
</gene>
<accession>A0A0F9TSJ7</accession>
<organism evidence="1">
    <name type="scientific">marine sediment metagenome</name>
    <dbReference type="NCBI Taxonomy" id="412755"/>
    <lineage>
        <taxon>unclassified sequences</taxon>
        <taxon>metagenomes</taxon>
        <taxon>ecological metagenomes</taxon>
    </lineage>
</organism>
<protein>
    <submittedName>
        <fullName evidence="1">Uncharacterized protein</fullName>
    </submittedName>
</protein>
<dbReference type="EMBL" id="LAZR01000203">
    <property type="protein sequence ID" value="KKN82289.1"/>
    <property type="molecule type" value="Genomic_DNA"/>
</dbReference>